<dbReference type="Proteomes" id="UP000219612">
    <property type="component" value="Unassembled WGS sequence"/>
</dbReference>
<evidence type="ECO:0000256" key="1">
    <source>
        <dbReference type="ARBA" id="ARBA00022801"/>
    </source>
</evidence>
<keyword evidence="2" id="KW-0472">Membrane</keyword>
<feature type="transmembrane region" description="Helical" evidence="2">
    <location>
        <begin position="235"/>
        <end position="254"/>
    </location>
</feature>
<dbReference type="GO" id="GO:0016787">
    <property type="term" value="F:hydrolase activity"/>
    <property type="evidence" value="ECO:0007669"/>
    <property type="project" value="UniProtKB-KW"/>
</dbReference>
<dbReference type="InterPro" id="IPR042003">
    <property type="entry name" value="Sortase_E"/>
</dbReference>
<sequence length="264" mass="27621">MLLGLVGQMTVLGELSHARAQKVSYANFRATLAQATAPVSHVADGQPLAPGTAIAVITIPSIDVNEVVFEGTTGEVLKSGPGHRRDTALPGQAGVSVLMGRRAAYGGPFARIGDLQGGDKITVTTGQGENSYEVIGVRRAGELAPPALADGAGRLTLMTADGEAYLPQDVLRVDANLTSQVQETSPLAVSTQLLPEPEQVMEIDPIALVPLVLWGQLLVAAALSVTWLRRRLGRWHGWLIGVPVLGLLGVLVAGECARLLPNLL</sequence>
<evidence type="ECO:0000313" key="3">
    <source>
        <dbReference type="EMBL" id="SNY62233.1"/>
    </source>
</evidence>
<protein>
    <submittedName>
        <fullName evidence="3">LPXTG-site transpeptidase (Sortase) family protein</fullName>
    </submittedName>
</protein>
<dbReference type="Pfam" id="PF04203">
    <property type="entry name" value="Sortase"/>
    <property type="match status" value="1"/>
</dbReference>
<dbReference type="InterPro" id="IPR005754">
    <property type="entry name" value="Sortase"/>
</dbReference>
<dbReference type="RefSeq" id="WP_245923610.1">
    <property type="nucleotide sequence ID" value="NZ_OBDY01000023.1"/>
</dbReference>
<name>A0A285JQ64_9ACTN</name>
<dbReference type="InterPro" id="IPR023365">
    <property type="entry name" value="Sortase_dom-sf"/>
</dbReference>
<accession>A0A285JQ64</accession>
<dbReference type="CDD" id="cd05830">
    <property type="entry name" value="Sortase_E"/>
    <property type="match status" value="1"/>
</dbReference>
<evidence type="ECO:0000313" key="4">
    <source>
        <dbReference type="Proteomes" id="UP000219612"/>
    </source>
</evidence>
<feature type="transmembrane region" description="Helical" evidence="2">
    <location>
        <begin position="207"/>
        <end position="228"/>
    </location>
</feature>
<keyword evidence="1" id="KW-0378">Hydrolase</keyword>
<dbReference type="SUPFAM" id="SSF63817">
    <property type="entry name" value="Sortase"/>
    <property type="match status" value="1"/>
</dbReference>
<organism evidence="3 4">
    <name type="scientific">Paractinoplanes atraurantiacus</name>
    <dbReference type="NCBI Taxonomy" id="1036182"/>
    <lineage>
        <taxon>Bacteria</taxon>
        <taxon>Bacillati</taxon>
        <taxon>Actinomycetota</taxon>
        <taxon>Actinomycetes</taxon>
        <taxon>Micromonosporales</taxon>
        <taxon>Micromonosporaceae</taxon>
        <taxon>Paractinoplanes</taxon>
    </lineage>
</organism>
<proteinExistence type="predicted"/>
<keyword evidence="2" id="KW-1133">Transmembrane helix</keyword>
<dbReference type="Gene3D" id="2.40.260.10">
    <property type="entry name" value="Sortase"/>
    <property type="match status" value="1"/>
</dbReference>
<keyword evidence="4" id="KW-1185">Reference proteome</keyword>
<dbReference type="AlphaFoldDB" id="A0A285JQ64"/>
<gene>
    <name evidence="3" type="ORF">SAMN05421748_123108</name>
</gene>
<dbReference type="EMBL" id="OBDY01000023">
    <property type="protein sequence ID" value="SNY62233.1"/>
    <property type="molecule type" value="Genomic_DNA"/>
</dbReference>
<keyword evidence="2" id="KW-0812">Transmembrane</keyword>
<reference evidence="3 4" key="1">
    <citation type="submission" date="2017-09" db="EMBL/GenBank/DDBJ databases">
        <authorList>
            <person name="Ehlers B."/>
            <person name="Leendertz F.H."/>
        </authorList>
    </citation>
    <scope>NUCLEOTIDE SEQUENCE [LARGE SCALE GENOMIC DNA]</scope>
    <source>
        <strain evidence="3 4">CGMCC 4.6857</strain>
    </source>
</reference>
<evidence type="ECO:0000256" key="2">
    <source>
        <dbReference type="SAM" id="Phobius"/>
    </source>
</evidence>